<reference evidence="3" key="1">
    <citation type="submission" date="2020-06" db="EMBL/GenBank/DDBJ databases">
        <authorList>
            <person name="Onetto C."/>
        </authorList>
    </citation>
    <scope>NUCLEOTIDE SEQUENCE</scope>
</reference>
<dbReference type="EMBL" id="CAIJEO010000011">
    <property type="protein sequence ID" value="CAD0100007.1"/>
    <property type="molecule type" value="Genomic_DNA"/>
</dbReference>
<dbReference type="InterPro" id="IPR011333">
    <property type="entry name" value="SKP1/BTB/POZ_sf"/>
</dbReference>
<feature type="region of interest" description="Disordered" evidence="1">
    <location>
        <begin position="232"/>
        <end position="252"/>
    </location>
</feature>
<dbReference type="PROSITE" id="PS50097">
    <property type="entry name" value="BTB"/>
    <property type="match status" value="1"/>
</dbReference>
<dbReference type="OrthoDB" id="6359816at2759"/>
<dbReference type="CDD" id="cd18186">
    <property type="entry name" value="BTB_POZ_ZBTB_KLHL-like"/>
    <property type="match status" value="1"/>
</dbReference>
<name>A0A9N8PLS8_9PEZI</name>
<sequence>MDLSSQGRMRMYNDATTSDLTVHFCDRSIYAHKAILSERSEVFYRAFYGPFAETSSYTIACEEYDVQAIEALLKHIYSFPYREPVDVELNLDWYLQLYLIAVEYWVDSFETTVVHLIEAEVFLSVPVINHGRKFRECCRQIEGFYDSYALPMSLFYLMDGYINASDKYRIDKQEIIKEKIVREQRRAVEYRTRSNRSTSLESGKVGERNEADRLMVRFEEVLANLDMANRKGQIHEKKKRSKKNRHAHAGRAGFQTELEEDYGSAYCAWEQVVVDAVQDRSDWYCR</sequence>
<organism evidence="3 4">
    <name type="scientific">Aureobasidium mustum</name>
    <dbReference type="NCBI Taxonomy" id="2773714"/>
    <lineage>
        <taxon>Eukaryota</taxon>
        <taxon>Fungi</taxon>
        <taxon>Dikarya</taxon>
        <taxon>Ascomycota</taxon>
        <taxon>Pezizomycotina</taxon>
        <taxon>Dothideomycetes</taxon>
        <taxon>Dothideomycetidae</taxon>
        <taxon>Dothideales</taxon>
        <taxon>Saccotheciaceae</taxon>
        <taxon>Aureobasidium</taxon>
    </lineage>
</organism>
<gene>
    <name evidence="3" type="ORF">AWRI4233_LOCUS8832</name>
</gene>
<evidence type="ECO:0000259" key="2">
    <source>
        <dbReference type="PROSITE" id="PS50097"/>
    </source>
</evidence>
<dbReference type="Gene3D" id="3.30.710.10">
    <property type="entry name" value="Potassium Channel Kv1.1, Chain A"/>
    <property type="match status" value="1"/>
</dbReference>
<evidence type="ECO:0000256" key="1">
    <source>
        <dbReference type="SAM" id="MobiDB-lite"/>
    </source>
</evidence>
<comment type="caution">
    <text evidence="3">The sequence shown here is derived from an EMBL/GenBank/DDBJ whole genome shotgun (WGS) entry which is preliminary data.</text>
</comment>
<dbReference type="PANTHER" id="PTHR24413">
    <property type="entry name" value="SPECKLE-TYPE POZ PROTEIN"/>
    <property type="match status" value="1"/>
</dbReference>
<keyword evidence="4" id="KW-1185">Reference proteome</keyword>
<dbReference type="Pfam" id="PF00651">
    <property type="entry name" value="BTB"/>
    <property type="match status" value="1"/>
</dbReference>
<dbReference type="AlphaFoldDB" id="A0A9N8PLS8"/>
<dbReference type="SUPFAM" id="SSF54695">
    <property type="entry name" value="POZ domain"/>
    <property type="match status" value="1"/>
</dbReference>
<dbReference type="Proteomes" id="UP000714618">
    <property type="component" value="Unassembled WGS sequence"/>
</dbReference>
<evidence type="ECO:0000313" key="4">
    <source>
        <dbReference type="Proteomes" id="UP000714618"/>
    </source>
</evidence>
<proteinExistence type="predicted"/>
<feature type="domain" description="BTB" evidence="2">
    <location>
        <begin position="18"/>
        <end position="78"/>
    </location>
</feature>
<dbReference type="InterPro" id="IPR000210">
    <property type="entry name" value="BTB/POZ_dom"/>
</dbReference>
<protein>
    <recommendedName>
        <fullName evidence="2">BTB domain-containing protein</fullName>
    </recommendedName>
</protein>
<feature type="compositionally biased region" description="Basic residues" evidence="1">
    <location>
        <begin position="236"/>
        <end position="249"/>
    </location>
</feature>
<accession>A0A9N8PLS8</accession>
<evidence type="ECO:0000313" key="3">
    <source>
        <dbReference type="EMBL" id="CAD0100007.1"/>
    </source>
</evidence>